<evidence type="ECO:0000313" key="3">
    <source>
        <dbReference type="Proteomes" id="UP001066276"/>
    </source>
</evidence>
<feature type="compositionally biased region" description="Basic residues" evidence="1">
    <location>
        <begin position="98"/>
        <end position="109"/>
    </location>
</feature>
<protein>
    <submittedName>
        <fullName evidence="2">Uncharacterized protein</fullName>
    </submittedName>
</protein>
<keyword evidence="3" id="KW-1185">Reference proteome</keyword>
<evidence type="ECO:0000256" key="1">
    <source>
        <dbReference type="SAM" id="MobiDB-lite"/>
    </source>
</evidence>
<dbReference type="EMBL" id="JANPWB010000007">
    <property type="protein sequence ID" value="KAJ1169808.1"/>
    <property type="molecule type" value="Genomic_DNA"/>
</dbReference>
<gene>
    <name evidence="2" type="ORF">NDU88_001698</name>
</gene>
<dbReference type="Proteomes" id="UP001066276">
    <property type="component" value="Chromosome 4_1"/>
</dbReference>
<reference evidence="2" key="1">
    <citation type="journal article" date="2022" name="bioRxiv">
        <title>Sequencing and chromosome-scale assembly of the giantPleurodeles waltlgenome.</title>
        <authorList>
            <person name="Brown T."/>
            <person name="Elewa A."/>
            <person name="Iarovenko S."/>
            <person name="Subramanian E."/>
            <person name="Araus A.J."/>
            <person name="Petzold A."/>
            <person name="Susuki M."/>
            <person name="Suzuki K.-i.T."/>
            <person name="Hayashi T."/>
            <person name="Toyoda A."/>
            <person name="Oliveira C."/>
            <person name="Osipova E."/>
            <person name="Leigh N.D."/>
            <person name="Simon A."/>
            <person name="Yun M.H."/>
        </authorList>
    </citation>
    <scope>NUCLEOTIDE SEQUENCE</scope>
    <source>
        <strain evidence="2">20211129_DDA</strain>
        <tissue evidence="2">Liver</tissue>
    </source>
</reference>
<feature type="region of interest" description="Disordered" evidence="1">
    <location>
        <begin position="1"/>
        <end position="109"/>
    </location>
</feature>
<organism evidence="2 3">
    <name type="scientific">Pleurodeles waltl</name>
    <name type="common">Iberian ribbed newt</name>
    <dbReference type="NCBI Taxonomy" id="8319"/>
    <lineage>
        <taxon>Eukaryota</taxon>
        <taxon>Metazoa</taxon>
        <taxon>Chordata</taxon>
        <taxon>Craniata</taxon>
        <taxon>Vertebrata</taxon>
        <taxon>Euteleostomi</taxon>
        <taxon>Amphibia</taxon>
        <taxon>Batrachia</taxon>
        <taxon>Caudata</taxon>
        <taxon>Salamandroidea</taxon>
        <taxon>Salamandridae</taxon>
        <taxon>Pleurodelinae</taxon>
        <taxon>Pleurodeles</taxon>
    </lineage>
</organism>
<evidence type="ECO:0000313" key="2">
    <source>
        <dbReference type="EMBL" id="KAJ1169808.1"/>
    </source>
</evidence>
<feature type="compositionally biased region" description="Basic and acidic residues" evidence="1">
    <location>
        <begin position="8"/>
        <end position="29"/>
    </location>
</feature>
<dbReference type="AlphaFoldDB" id="A0AAV7T193"/>
<comment type="caution">
    <text evidence="2">The sequence shown here is derived from an EMBL/GenBank/DDBJ whole genome shotgun (WGS) entry which is preliminary data.</text>
</comment>
<proteinExistence type="predicted"/>
<sequence>MIPRPSGPRRETEPGGEERERKDGRRAQKAELGGHPLKGPNRENRSDQGGPEATRDPPSRPWSLVAVTRGEALTNRAARAVVGTQSQHSDSGPDPLLIKHKIPTGKTQH</sequence>
<accession>A0AAV7T193</accession>
<name>A0AAV7T193_PLEWA</name>